<evidence type="ECO:0000256" key="2">
    <source>
        <dbReference type="ARBA" id="ARBA00022692"/>
    </source>
</evidence>
<name>A0AAN8WJL9_HALRR</name>
<dbReference type="FunFam" id="2.70.170.10:FF:000028">
    <property type="entry name" value="AcetylCholine Receptor"/>
    <property type="match status" value="1"/>
</dbReference>
<dbReference type="GO" id="GO:0005230">
    <property type="term" value="F:extracellular ligand-gated monoatomic ion channel activity"/>
    <property type="evidence" value="ECO:0007669"/>
    <property type="project" value="InterPro"/>
</dbReference>
<comment type="subcellular location">
    <subcellularLocation>
        <location evidence="1">Membrane</location>
        <topology evidence="1">Multi-pass membrane protein</topology>
    </subcellularLocation>
</comment>
<dbReference type="InterPro" id="IPR036734">
    <property type="entry name" value="Neur_chan_lig-bd_sf"/>
</dbReference>
<dbReference type="GO" id="GO:0004888">
    <property type="term" value="F:transmembrane signaling receptor activity"/>
    <property type="evidence" value="ECO:0007669"/>
    <property type="project" value="InterPro"/>
</dbReference>
<dbReference type="CDD" id="cd18989">
    <property type="entry name" value="LGIC_ECD_cation"/>
    <property type="match status" value="1"/>
</dbReference>
<gene>
    <name evidence="9" type="ORF">SK128_021933</name>
</gene>
<evidence type="ECO:0000256" key="6">
    <source>
        <dbReference type="SAM" id="SignalP"/>
    </source>
</evidence>
<reference evidence="9 10" key="1">
    <citation type="submission" date="2023-11" db="EMBL/GenBank/DDBJ databases">
        <title>Halocaridina rubra genome assembly.</title>
        <authorList>
            <person name="Smith C."/>
        </authorList>
    </citation>
    <scope>NUCLEOTIDE SEQUENCE [LARGE SCALE GENOMIC DNA]</scope>
    <source>
        <strain evidence="9">EP-1</strain>
        <tissue evidence="9">Whole</tissue>
    </source>
</reference>
<dbReference type="InterPro" id="IPR006201">
    <property type="entry name" value="Neur_channel"/>
</dbReference>
<dbReference type="PRINTS" id="PR00252">
    <property type="entry name" value="NRIONCHANNEL"/>
</dbReference>
<keyword evidence="3 5" id="KW-1133">Transmembrane helix</keyword>
<dbReference type="Gene3D" id="2.70.170.10">
    <property type="entry name" value="Neurotransmitter-gated ion-channel ligand-binding domain"/>
    <property type="match status" value="1"/>
</dbReference>
<dbReference type="SUPFAM" id="SSF63712">
    <property type="entry name" value="Nicotinic receptor ligand binding domain-like"/>
    <property type="match status" value="1"/>
</dbReference>
<keyword evidence="10" id="KW-1185">Reference proteome</keyword>
<evidence type="ECO:0000259" key="8">
    <source>
        <dbReference type="Pfam" id="PF02932"/>
    </source>
</evidence>
<dbReference type="AlphaFoldDB" id="A0AAN8WJL9"/>
<organism evidence="9 10">
    <name type="scientific">Halocaridina rubra</name>
    <name type="common">Hawaiian red shrimp</name>
    <dbReference type="NCBI Taxonomy" id="373956"/>
    <lineage>
        <taxon>Eukaryota</taxon>
        <taxon>Metazoa</taxon>
        <taxon>Ecdysozoa</taxon>
        <taxon>Arthropoda</taxon>
        <taxon>Crustacea</taxon>
        <taxon>Multicrustacea</taxon>
        <taxon>Malacostraca</taxon>
        <taxon>Eumalacostraca</taxon>
        <taxon>Eucarida</taxon>
        <taxon>Decapoda</taxon>
        <taxon>Pleocyemata</taxon>
        <taxon>Caridea</taxon>
        <taxon>Atyoidea</taxon>
        <taxon>Atyidae</taxon>
        <taxon>Halocaridina</taxon>
    </lineage>
</organism>
<keyword evidence="2 5" id="KW-0812">Transmembrane</keyword>
<evidence type="ECO:0000259" key="7">
    <source>
        <dbReference type="Pfam" id="PF02931"/>
    </source>
</evidence>
<keyword evidence="6" id="KW-0732">Signal</keyword>
<dbReference type="PANTHER" id="PTHR18945">
    <property type="entry name" value="NEUROTRANSMITTER GATED ION CHANNEL"/>
    <property type="match status" value="1"/>
</dbReference>
<dbReference type="Proteomes" id="UP001381693">
    <property type="component" value="Unassembled WGS sequence"/>
</dbReference>
<dbReference type="InterPro" id="IPR006202">
    <property type="entry name" value="Neur_chan_lig-bd"/>
</dbReference>
<feature type="transmembrane region" description="Helical" evidence="5">
    <location>
        <begin position="242"/>
        <end position="265"/>
    </location>
</feature>
<dbReference type="Gene3D" id="1.20.58.390">
    <property type="entry name" value="Neurotransmitter-gated ion-channel transmembrane domain"/>
    <property type="match status" value="1"/>
</dbReference>
<comment type="caution">
    <text evidence="9">The sequence shown here is derived from an EMBL/GenBank/DDBJ whole genome shotgun (WGS) entry which is preliminary data.</text>
</comment>
<evidence type="ECO:0000256" key="3">
    <source>
        <dbReference type="ARBA" id="ARBA00022989"/>
    </source>
</evidence>
<dbReference type="InterPro" id="IPR038050">
    <property type="entry name" value="Neuro_actylchol_rec"/>
</dbReference>
<dbReference type="GO" id="GO:0016020">
    <property type="term" value="C:membrane"/>
    <property type="evidence" value="ECO:0007669"/>
    <property type="project" value="UniProtKB-SubCell"/>
</dbReference>
<evidence type="ECO:0000256" key="5">
    <source>
        <dbReference type="SAM" id="Phobius"/>
    </source>
</evidence>
<feature type="domain" description="Neurotransmitter-gated ion-channel ligand-binding" evidence="7">
    <location>
        <begin position="29"/>
        <end position="239"/>
    </location>
</feature>
<evidence type="ECO:0000256" key="1">
    <source>
        <dbReference type="ARBA" id="ARBA00004141"/>
    </source>
</evidence>
<feature type="signal peptide" evidence="6">
    <location>
        <begin position="1"/>
        <end position="23"/>
    </location>
</feature>
<protein>
    <submittedName>
        <fullName evidence="9">Uncharacterized protein</fullName>
    </submittedName>
</protein>
<feature type="transmembrane region" description="Helical" evidence="5">
    <location>
        <begin position="272"/>
        <end position="296"/>
    </location>
</feature>
<accession>A0AAN8WJL9</accession>
<dbReference type="InterPro" id="IPR006029">
    <property type="entry name" value="Neurotrans-gated_channel_TM"/>
</dbReference>
<feature type="transmembrane region" description="Helical" evidence="5">
    <location>
        <begin position="302"/>
        <end position="325"/>
    </location>
</feature>
<evidence type="ECO:0000313" key="9">
    <source>
        <dbReference type="EMBL" id="KAK7024370.1"/>
    </source>
</evidence>
<feature type="transmembrane region" description="Helical" evidence="5">
    <location>
        <begin position="410"/>
        <end position="427"/>
    </location>
</feature>
<dbReference type="Pfam" id="PF02931">
    <property type="entry name" value="Neur_chan_LBD"/>
    <property type="match status" value="1"/>
</dbReference>
<sequence length="430" mass="48402">MKMDCSVLLAITLCLMISGSAKGYMMGEETLRHHLFHSGYDKNTRPEDYTTVKFRMRIKHFEMHEDSSTMIVDSWMVNKWVDPRLSWLPEDYSGINKLTVPNTLLWKPDLDIFNSANFEKSLVFGNTLLTISADGSVLFVPPVKLHFTCPMDLTYWPHDTHNCTCIIGSWVHDGFDIDLQLMDDKPSVDLPQLLTGDGLNLTRVPWDLVDASIARDVKKYNCCEAPYVTIHMSLMVTRNAPAYAWIIKGPALGLSVLTLVIFMLPPAAGEKVIFGVLCLLLDMIFIAYTSFIITMAPSHVPLIVKVICKQVFLVVASIVVAAISLRFARDPHSTGLPPCIKKPLLVFSSCLCLHNYKNLVSRAHHQSYTRTLKSDEFELRENGNGHVYTGEVSTSPGLDWLLLSAVLDRICLVAFIVFFIIDIYSFFSVI</sequence>
<dbReference type="EMBL" id="JAXCGZ010022773">
    <property type="protein sequence ID" value="KAK7024370.1"/>
    <property type="molecule type" value="Genomic_DNA"/>
</dbReference>
<feature type="domain" description="Neurotransmitter-gated ion-channel transmembrane" evidence="8">
    <location>
        <begin position="250"/>
        <end position="380"/>
    </location>
</feature>
<proteinExistence type="predicted"/>
<dbReference type="InterPro" id="IPR036719">
    <property type="entry name" value="Neuro-gated_channel_TM_sf"/>
</dbReference>
<feature type="chain" id="PRO_5043045582" evidence="6">
    <location>
        <begin position="24"/>
        <end position="430"/>
    </location>
</feature>
<evidence type="ECO:0000313" key="10">
    <source>
        <dbReference type="Proteomes" id="UP001381693"/>
    </source>
</evidence>
<dbReference type="SUPFAM" id="SSF90112">
    <property type="entry name" value="Neurotransmitter-gated ion-channel transmembrane pore"/>
    <property type="match status" value="1"/>
</dbReference>
<keyword evidence="4 5" id="KW-0472">Membrane</keyword>
<evidence type="ECO:0000256" key="4">
    <source>
        <dbReference type="ARBA" id="ARBA00023136"/>
    </source>
</evidence>
<dbReference type="Pfam" id="PF02932">
    <property type="entry name" value="Neur_chan_memb"/>
    <property type="match status" value="1"/>
</dbReference>